<comment type="similarity">
    <text evidence="2">Belongs to the binding-protein-dependent transport system permease family. FecCD subfamily.</text>
</comment>
<evidence type="ECO:0000256" key="3">
    <source>
        <dbReference type="ARBA" id="ARBA00022448"/>
    </source>
</evidence>
<keyword evidence="5 8" id="KW-0812">Transmembrane</keyword>
<evidence type="ECO:0000256" key="4">
    <source>
        <dbReference type="ARBA" id="ARBA00022475"/>
    </source>
</evidence>
<dbReference type="InterPro" id="IPR037294">
    <property type="entry name" value="ABC_BtuC-like"/>
</dbReference>
<feature type="transmembrane region" description="Helical" evidence="8">
    <location>
        <begin position="100"/>
        <end position="117"/>
    </location>
</feature>
<evidence type="ECO:0000256" key="2">
    <source>
        <dbReference type="ARBA" id="ARBA00007935"/>
    </source>
</evidence>
<feature type="transmembrane region" description="Helical" evidence="8">
    <location>
        <begin position="247"/>
        <end position="272"/>
    </location>
</feature>
<proteinExistence type="inferred from homology"/>
<evidence type="ECO:0000256" key="5">
    <source>
        <dbReference type="ARBA" id="ARBA00022692"/>
    </source>
</evidence>
<dbReference type="PANTHER" id="PTHR30472">
    <property type="entry name" value="FERRIC ENTEROBACTIN TRANSPORT SYSTEM PERMEASE PROTEIN"/>
    <property type="match status" value="1"/>
</dbReference>
<dbReference type="Proteomes" id="UP001204142">
    <property type="component" value="Unassembled WGS sequence"/>
</dbReference>
<evidence type="ECO:0000256" key="1">
    <source>
        <dbReference type="ARBA" id="ARBA00004651"/>
    </source>
</evidence>
<keyword evidence="4" id="KW-1003">Cell membrane</keyword>
<dbReference type="InterPro" id="IPR000522">
    <property type="entry name" value="ABC_transptr_permease_BtuC"/>
</dbReference>
<gene>
    <name evidence="9" type="ORF">NQT62_08485</name>
</gene>
<dbReference type="RefSeq" id="WP_256764246.1">
    <property type="nucleotide sequence ID" value="NZ_JANIGO010000002.1"/>
</dbReference>
<dbReference type="Gene3D" id="1.10.3470.10">
    <property type="entry name" value="ABC transporter involved in vitamin B12 uptake, BtuC"/>
    <property type="match status" value="1"/>
</dbReference>
<evidence type="ECO:0000313" key="10">
    <source>
        <dbReference type="Proteomes" id="UP001204142"/>
    </source>
</evidence>
<keyword evidence="10" id="KW-1185">Reference proteome</keyword>
<dbReference type="CDD" id="cd06550">
    <property type="entry name" value="TM_ABC_iron-siderophores_like"/>
    <property type="match status" value="1"/>
</dbReference>
<comment type="subcellular location">
    <subcellularLocation>
        <location evidence="1">Cell membrane</location>
        <topology evidence="1">Multi-pass membrane protein</topology>
    </subcellularLocation>
</comment>
<accession>A0ABT1WIC0</accession>
<feature type="transmembrane region" description="Helical" evidence="8">
    <location>
        <begin position="70"/>
        <end position="91"/>
    </location>
</feature>
<keyword evidence="6 8" id="KW-1133">Transmembrane helix</keyword>
<reference evidence="9 10" key="1">
    <citation type="submission" date="2022-07" db="EMBL/GenBank/DDBJ databases">
        <authorList>
            <person name="Xamxidin M."/>
            <person name="Wu M."/>
        </authorList>
    </citation>
    <scope>NUCLEOTIDE SEQUENCE [LARGE SCALE GENOMIC DNA]</scope>
    <source>
        <strain evidence="9 10">NBRC 111650</strain>
    </source>
</reference>
<feature type="transmembrane region" description="Helical" evidence="8">
    <location>
        <begin position="284"/>
        <end position="302"/>
    </location>
</feature>
<feature type="transmembrane region" description="Helical" evidence="8">
    <location>
        <begin position="197"/>
        <end position="218"/>
    </location>
</feature>
<evidence type="ECO:0000256" key="6">
    <source>
        <dbReference type="ARBA" id="ARBA00022989"/>
    </source>
</evidence>
<protein>
    <submittedName>
        <fullName evidence="9">Iron ABC transporter permease</fullName>
    </submittedName>
</protein>
<feature type="transmembrane region" description="Helical" evidence="8">
    <location>
        <begin position="314"/>
        <end position="333"/>
    </location>
</feature>
<evidence type="ECO:0000313" key="9">
    <source>
        <dbReference type="EMBL" id="MCQ8896467.1"/>
    </source>
</evidence>
<feature type="transmembrane region" description="Helical" evidence="8">
    <location>
        <begin position="123"/>
        <end position="143"/>
    </location>
</feature>
<evidence type="ECO:0000256" key="7">
    <source>
        <dbReference type="ARBA" id="ARBA00023136"/>
    </source>
</evidence>
<dbReference type="PANTHER" id="PTHR30472:SF70">
    <property type="entry name" value="MOLYBDATE IMPORT SYSTEM PERMEASE PROTEIN MOLB"/>
    <property type="match status" value="1"/>
</dbReference>
<dbReference type="EMBL" id="JANIGO010000002">
    <property type="protein sequence ID" value="MCQ8896467.1"/>
    <property type="molecule type" value="Genomic_DNA"/>
</dbReference>
<evidence type="ECO:0000256" key="8">
    <source>
        <dbReference type="SAM" id="Phobius"/>
    </source>
</evidence>
<comment type="caution">
    <text evidence="9">The sequence shown here is derived from an EMBL/GenBank/DDBJ whole genome shotgun (WGS) entry which is preliminary data.</text>
</comment>
<organism evidence="9 10">
    <name type="scientific">Limnobacter humi</name>
    <dbReference type="NCBI Taxonomy" id="1778671"/>
    <lineage>
        <taxon>Bacteria</taxon>
        <taxon>Pseudomonadati</taxon>
        <taxon>Pseudomonadota</taxon>
        <taxon>Betaproteobacteria</taxon>
        <taxon>Burkholderiales</taxon>
        <taxon>Burkholderiaceae</taxon>
        <taxon>Limnobacter</taxon>
    </lineage>
</organism>
<keyword evidence="3" id="KW-0813">Transport</keyword>
<dbReference type="Pfam" id="PF01032">
    <property type="entry name" value="FecCD"/>
    <property type="match status" value="1"/>
</dbReference>
<dbReference type="SUPFAM" id="SSF81345">
    <property type="entry name" value="ABC transporter involved in vitamin B12 uptake, BtuC"/>
    <property type="match status" value="1"/>
</dbReference>
<keyword evidence="7 8" id="KW-0472">Membrane</keyword>
<name>A0ABT1WIC0_9BURK</name>
<feature type="transmembrane region" description="Helical" evidence="8">
    <location>
        <begin position="155"/>
        <end position="177"/>
    </location>
</feature>
<sequence>MKPLIAHNTDQHRRNTAIGLLCVGALLAVVAWALCAGDYPLTVAQAAHALLHRGDPTAIAVVYDLRLPRLLGALLVGAALAGAGAAYQLLFRNPLVSPDILGVSTGAGLGAVLGIFLNLPQAGVQGFAFVGGLLTVALVVLCARGVQRGDPLLSLVLIGLVLASLAGAITALLKVLADPYNQLPAMTFWLLGSLANANMNQLLWIVPAVVLGVLGLALRRWSLNALAWGEDEARALGLPVARIRLEVIVYATLISSAVVSAVGVVGWVGLLVPHAARLLVGPNFPKLLPVSLFFGALFLALVDTASRAFTAFEVPLGVITALLGGPVFLALLMRRGGATP</sequence>